<evidence type="ECO:0000256" key="1">
    <source>
        <dbReference type="SAM" id="Phobius"/>
    </source>
</evidence>
<evidence type="ECO:0000313" key="3">
    <source>
        <dbReference type="Proteomes" id="UP000033423"/>
    </source>
</evidence>
<proteinExistence type="predicted"/>
<dbReference type="AlphaFoldDB" id="A0A0F3GSW4"/>
<keyword evidence="1" id="KW-0472">Membrane</keyword>
<keyword evidence="1" id="KW-1133">Transmembrane helix</keyword>
<evidence type="ECO:0000313" key="2">
    <source>
        <dbReference type="EMBL" id="KJU84936.1"/>
    </source>
</evidence>
<comment type="caution">
    <text evidence="2">The sequence shown here is derived from an EMBL/GenBank/DDBJ whole genome shotgun (WGS) entry which is preliminary data.</text>
</comment>
<organism evidence="2 3">
    <name type="scientific">Candidatus Magnetobacterium bavaricum</name>
    <dbReference type="NCBI Taxonomy" id="29290"/>
    <lineage>
        <taxon>Bacteria</taxon>
        <taxon>Pseudomonadati</taxon>
        <taxon>Nitrospirota</taxon>
        <taxon>Thermodesulfovibrionia</taxon>
        <taxon>Thermodesulfovibrionales</taxon>
        <taxon>Candidatus Magnetobacteriaceae</taxon>
        <taxon>Candidatus Magnetobacterium</taxon>
    </lineage>
</organism>
<gene>
    <name evidence="2" type="ORF">MBAV_002884</name>
</gene>
<reference evidence="2 3" key="1">
    <citation type="submission" date="2015-02" db="EMBL/GenBank/DDBJ databases">
        <title>Single-cell genomics of uncultivated deep-branching MTB reveals a conserved set of magnetosome genes.</title>
        <authorList>
            <person name="Kolinko S."/>
            <person name="Richter M."/>
            <person name="Glockner F.O."/>
            <person name="Brachmann A."/>
            <person name="Schuler D."/>
        </authorList>
    </citation>
    <scope>NUCLEOTIDE SEQUENCE [LARGE SCALE GENOMIC DNA]</scope>
    <source>
        <strain evidence="2">TM-1</strain>
    </source>
</reference>
<dbReference type="EMBL" id="LACI01001225">
    <property type="protein sequence ID" value="KJU84936.1"/>
    <property type="molecule type" value="Genomic_DNA"/>
</dbReference>
<sequence>MLEKHLAHKRISLDNRITLDQLMAANKIDKETAITLENNLRVKLNIDKINWEAEYKENYTQVARSHPNGIPAERIRVLDDTYVSTGRVTYRLVLKDASAIKKGSKPEFKTQEVVQKKPHEVSRGQAAFSTQAPSRKGIYAAVVLVIMLVVGGLFFIMSPGNKATITKSTTAVSTAPAEVRYGYINVWSRPSAEVFIDDTPVGQTPLAKLKVRAGKVSVKLVNTAYNINAHYEEDVVPE</sequence>
<keyword evidence="3" id="KW-1185">Reference proteome</keyword>
<accession>A0A0F3GSW4</accession>
<protein>
    <submittedName>
        <fullName evidence="2">PEGA domain protein</fullName>
    </submittedName>
</protein>
<dbReference type="Proteomes" id="UP000033423">
    <property type="component" value="Unassembled WGS sequence"/>
</dbReference>
<keyword evidence="1" id="KW-0812">Transmembrane</keyword>
<name>A0A0F3GSW4_9BACT</name>
<feature type="transmembrane region" description="Helical" evidence="1">
    <location>
        <begin position="138"/>
        <end position="157"/>
    </location>
</feature>